<dbReference type="Pfam" id="PF05354">
    <property type="entry name" value="Phage_attach"/>
    <property type="match status" value="1"/>
</dbReference>
<evidence type="ECO:0008006" key="3">
    <source>
        <dbReference type="Google" id="ProtNLM"/>
    </source>
</evidence>
<dbReference type="Gene3D" id="2.40.10.180">
    <property type="entry name" value="Phage tail proteins"/>
    <property type="match status" value="1"/>
</dbReference>
<organism evidence="1 2">
    <name type="scientific">Dongia soli</name>
    <dbReference type="NCBI Taxonomy" id="600628"/>
    <lineage>
        <taxon>Bacteria</taxon>
        <taxon>Pseudomonadati</taxon>
        <taxon>Pseudomonadota</taxon>
        <taxon>Alphaproteobacteria</taxon>
        <taxon>Rhodospirillales</taxon>
        <taxon>Dongiaceae</taxon>
        <taxon>Dongia</taxon>
    </lineage>
</organism>
<protein>
    <recommendedName>
        <fullName evidence="3">Head-tail adaptor protein</fullName>
    </recommendedName>
</protein>
<reference evidence="1 2" key="1">
    <citation type="journal article" date="2016" name="Antonie Van Leeuwenhoek">
        <title>Dongia soli sp. nov., isolated from soil from Dokdo, Korea.</title>
        <authorList>
            <person name="Kim D.U."/>
            <person name="Lee H."/>
            <person name="Kim H."/>
            <person name="Kim S.G."/>
            <person name="Ka J.O."/>
        </authorList>
    </citation>
    <scope>NUCLEOTIDE SEQUENCE [LARGE SCALE GENOMIC DNA]</scope>
    <source>
        <strain evidence="1 2">D78</strain>
    </source>
</reference>
<dbReference type="InterPro" id="IPR008018">
    <property type="entry name" value="Phage_tail_attach_FII"/>
</dbReference>
<dbReference type="RefSeq" id="WP_320507328.1">
    <property type="nucleotide sequence ID" value="NZ_JAXCLW010000001.1"/>
</dbReference>
<gene>
    <name evidence="1" type="ORF">SMD27_05585</name>
</gene>
<evidence type="ECO:0000313" key="1">
    <source>
        <dbReference type="EMBL" id="MDY0882303.1"/>
    </source>
</evidence>
<accession>A0ABU5E9T0</accession>
<evidence type="ECO:0000313" key="2">
    <source>
        <dbReference type="Proteomes" id="UP001279642"/>
    </source>
</evidence>
<name>A0ABU5E9T0_9PROT</name>
<dbReference type="Proteomes" id="UP001279642">
    <property type="component" value="Unassembled WGS sequence"/>
</dbReference>
<dbReference type="InterPro" id="IPR053734">
    <property type="entry name" value="Phage_Head-Tail_Connect_sf"/>
</dbReference>
<proteinExistence type="predicted"/>
<dbReference type="EMBL" id="JAXCLW010000001">
    <property type="protein sequence ID" value="MDY0882303.1"/>
    <property type="molecule type" value="Genomic_DNA"/>
</dbReference>
<comment type="caution">
    <text evidence="1">The sequence shown here is derived from an EMBL/GenBank/DDBJ whole genome shotgun (WGS) entry which is preliminary data.</text>
</comment>
<sequence length="108" mass="12054">MAIDFDELVLAPCQEIFGADVLFQPKSGGIFHLRGIFIGDFQPVEVTTEGVVQGQTQVIGLRRHLLPQEVRPRDLFIITDKRGVACTYEVSEVQPDSEGDVQVHLFTK</sequence>
<keyword evidence="2" id="KW-1185">Reference proteome</keyword>